<accession>A0A6G4UZ73</accession>
<dbReference type="InterPro" id="IPR023393">
    <property type="entry name" value="START-like_dom_sf"/>
</dbReference>
<dbReference type="RefSeq" id="WP_165254895.1">
    <property type="nucleotide sequence ID" value="NZ_JAAKZY010000009.1"/>
</dbReference>
<comment type="caution">
    <text evidence="1">The sequence shown here is derived from an EMBL/GenBank/DDBJ whole genome shotgun (WGS) entry which is preliminary data.</text>
</comment>
<sequence length="191" mass="21097">MSDKKPIAGKKTTEPQGAAVVQAIPLLIGSTDNTVPITVQRRTSVAPANAFRLIVPIDLSSVFHRVAPFPGVKGVANQTEAWDHVGPTRNPQFDDGSQADEQLIEYTEGSSFAYQLTGFTNILSRLAAGVRGEWNFNPDGDGTLIRWTYEFKPLPGRRWILAGPFTPLWRRYMVAALARCLQVIESEENRS</sequence>
<evidence type="ECO:0000313" key="1">
    <source>
        <dbReference type="EMBL" id="NGO06975.1"/>
    </source>
</evidence>
<organism evidence="1 2">
    <name type="scientific">Streptomyces scabichelini</name>
    <dbReference type="NCBI Taxonomy" id="2711217"/>
    <lineage>
        <taxon>Bacteria</taxon>
        <taxon>Bacillati</taxon>
        <taxon>Actinomycetota</taxon>
        <taxon>Actinomycetes</taxon>
        <taxon>Kitasatosporales</taxon>
        <taxon>Streptomycetaceae</taxon>
        <taxon>Streptomyces</taxon>
    </lineage>
</organism>
<dbReference type="Proteomes" id="UP000472335">
    <property type="component" value="Unassembled WGS sequence"/>
</dbReference>
<reference evidence="1 2" key="1">
    <citation type="submission" date="2020-02" db="EMBL/GenBank/DDBJ databases">
        <title>Whole-genome analyses of novel actinobacteria.</title>
        <authorList>
            <person name="Sahin N."/>
            <person name="Gencbay T."/>
        </authorList>
    </citation>
    <scope>NUCLEOTIDE SEQUENCE [LARGE SCALE GENOMIC DNA]</scope>
    <source>
        <strain evidence="1 2">HC44</strain>
    </source>
</reference>
<name>A0A6G4UZ73_9ACTN</name>
<keyword evidence="2" id="KW-1185">Reference proteome</keyword>
<dbReference type="Gene3D" id="3.30.530.20">
    <property type="match status" value="1"/>
</dbReference>
<proteinExistence type="predicted"/>
<dbReference type="AlphaFoldDB" id="A0A6G4UZ73"/>
<gene>
    <name evidence="1" type="ORF">G5C60_04695</name>
</gene>
<protein>
    <submittedName>
        <fullName evidence="1">SRPBCC family protein</fullName>
    </submittedName>
</protein>
<dbReference type="EMBL" id="JAAKZY010000009">
    <property type="protein sequence ID" value="NGO06975.1"/>
    <property type="molecule type" value="Genomic_DNA"/>
</dbReference>
<dbReference type="Pfam" id="PF10604">
    <property type="entry name" value="Polyketide_cyc2"/>
    <property type="match status" value="1"/>
</dbReference>
<evidence type="ECO:0000313" key="2">
    <source>
        <dbReference type="Proteomes" id="UP000472335"/>
    </source>
</evidence>
<dbReference type="SUPFAM" id="SSF55961">
    <property type="entry name" value="Bet v1-like"/>
    <property type="match status" value="1"/>
</dbReference>
<dbReference type="InterPro" id="IPR019587">
    <property type="entry name" value="Polyketide_cyclase/dehydratase"/>
</dbReference>